<dbReference type="EMBL" id="CM003375">
    <property type="protein sequence ID" value="KOM43800.1"/>
    <property type="molecule type" value="Genomic_DNA"/>
</dbReference>
<organism evidence="2 3">
    <name type="scientific">Phaseolus angularis</name>
    <name type="common">Azuki bean</name>
    <name type="synonym">Vigna angularis</name>
    <dbReference type="NCBI Taxonomy" id="3914"/>
    <lineage>
        <taxon>Eukaryota</taxon>
        <taxon>Viridiplantae</taxon>
        <taxon>Streptophyta</taxon>
        <taxon>Embryophyta</taxon>
        <taxon>Tracheophyta</taxon>
        <taxon>Spermatophyta</taxon>
        <taxon>Magnoliopsida</taxon>
        <taxon>eudicotyledons</taxon>
        <taxon>Gunneridae</taxon>
        <taxon>Pentapetalae</taxon>
        <taxon>rosids</taxon>
        <taxon>fabids</taxon>
        <taxon>Fabales</taxon>
        <taxon>Fabaceae</taxon>
        <taxon>Papilionoideae</taxon>
        <taxon>50 kb inversion clade</taxon>
        <taxon>NPAAA clade</taxon>
        <taxon>indigoferoid/millettioid clade</taxon>
        <taxon>Phaseoleae</taxon>
        <taxon>Vigna</taxon>
    </lineage>
</organism>
<proteinExistence type="predicted"/>
<evidence type="ECO:0000313" key="3">
    <source>
        <dbReference type="Proteomes" id="UP000053144"/>
    </source>
</evidence>
<dbReference type="STRING" id="3914.A0A0L9ULL4"/>
<dbReference type="Gramene" id="KOM43800">
    <property type="protein sequence ID" value="KOM43800"/>
    <property type="gene ID" value="LR48_Vigan05g140500"/>
</dbReference>
<name>A0A0L9ULL4_PHAAN</name>
<dbReference type="AlphaFoldDB" id="A0A0L9ULL4"/>
<dbReference type="Proteomes" id="UP000053144">
    <property type="component" value="Chromosome 5"/>
</dbReference>
<evidence type="ECO:0000313" key="2">
    <source>
        <dbReference type="EMBL" id="KOM43800.1"/>
    </source>
</evidence>
<evidence type="ECO:0000256" key="1">
    <source>
        <dbReference type="SAM" id="MobiDB-lite"/>
    </source>
</evidence>
<protein>
    <submittedName>
        <fullName evidence="2">Uncharacterized protein</fullName>
    </submittedName>
</protein>
<feature type="region of interest" description="Disordered" evidence="1">
    <location>
        <begin position="1"/>
        <end position="41"/>
    </location>
</feature>
<accession>A0A0L9ULL4</accession>
<sequence length="140" mass="15764">MASMPLGPQQQLEPPQVATPPQQLPQAENDPMQVDSRDGSDAASNKVISALGHFLSVRNGAVYGPRIVIDPLDMPPDERSLLRSARFRHWFCSLEVAGMFITLPSRNGFYFVGLWNWKFRKHGHIVLAIVNVWILLRFQG</sequence>
<feature type="compositionally biased region" description="Low complexity" evidence="1">
    <location>
        <begin position="1"/>
        <end position="16"/>
    </location>
</feature>
<gene>
    <name evidence="2" type="ORF">LR48_Vigan05g140500</name>
</gene>
<reference evidence="3" key="1">
    <citation type="journal article" date="2015" name="Proc. Natl. Acad. Sci. U.S.A.">
        <title>Genome sequencing of adzuki bean (Vigna angularis) provides insight into high starch and low fat accumulation and domestication.</title>
        <authorList>
            <person name="Yang K."/>
            <person name="Tian Z."/>
            <person name="Chen C."/>
            <person name="Luo L."/>
            <person name="Zhao B."/>
            <person name="Wang Z."/>
            <person name="Yu L."/>
            <person name="Li Y."/>
            <person name="Sun Y."/>
            <person name="Li W."/>
            <person name="Chen Y."/>
            <person name="Li Y."/>
            <person name="Zhang Y."/>
            <person name="Ai D."/>
            <person name="Zhao J."/>
            <person name="Shang C."/>
            <person name="Ma Y."/>
            <person name="Wu B."/>
            <person name="Wang M."/>
            <person name="Gao L."/>
            <person name="Sun D."/>
            <person name="Zhang P."/>
            <person name="Guo F."/>
            <person name="Wang W."/>
            <person name="Li Y."/>
            <person name="Wang J."/>
            <person name="Varshney R.K."/>
            <person name="Wang J."/>
            <person name="Ling H.Q."/>
            <person name="Wan P."/>
        </authorList>
    </citation>
    <scope>NUCLEOTIDE SEQUENCE</scope>
    <source>
        <strain evidence="3">cv. Jingnong 6</strain>
    </source>
</reference>